<comment type="subcellular location">
    <subcellularLocation>
        <location evidence="1">Membrane</location>
        <topology evidence="1">Multi-pass membrane protein</topology>
    </subcellularLocation>
</comment>
<evidence type="ECO:0000313" key="9">
    <source>
        <dbReference type="EMBL" id="EFY08168.1"/>
    </source>
</evidence>
<keyword evidence="3 9" id="KW-0808">Transferase</keyword>
<organism evidence="9 10">
    <name type="scientific">Erysipelothrix rhusiopathiae ATCC 19414</name>
    <dbReference type="NCBI Taxonomy" id="525280"/>
    <lineage>
        <taxon>Bacteria</taxon>
        <taxon>Bacillati</taxon>
        <taxon>Bacillota</taxon>
        <taxon>Erysipelotrichia</taxon>
        <taxon>Erysipelotrichales</taxon>
        <taxon>Erysipelotrichaceae</taxon>
        <taxon>Erysipelothrix</taxon>
    </lineage>
</organism>
<keyword evidence="4 7" id="KW-0812">Transmembrane</keyword>
<reference evidence="9" key="1">
    <citation type="submission" date="2011-01" db="EMBL/GenBank/DDBJ databases">
        <authorList>
            <person name="Muzny D."/>
            <person name="Qin X."/>
            <person name="Buhay C."/>
            <person name="Dugan-Rocha S."/>
            <person name="Ding Y."/>
            <person name="Chen G."/>
            <person name="Hawes A."/>
            <person name="Holder M."/>
            <person name="Jhangiani S."/>
            <person name="Johnson A."/>
            <person name="Khan Z."/>
            <person name="Li Z."/>
            <person name="Liu W."/>
            <person name="Liu X."/>
            <person name="Perez L."/>
            <person name="Shen H."/>
            <person name="Wang Q."/>
            <person name="Watt J."/>
            <person name="Xi L."/>
            <person name="Xin Y."/>
            <person name="Zhou J."/>
            <person name="Deng J."/>
            <person name="Jiang H."/>
            <person name="Liu Y."/>
            <person name="Qu J."/>
            <person name="Song X.-Z."/>
            <person name="Zhang L."/>
            <person name="Villasana D."/>
            <person name="Johnson A."/>
            <person name="Liu J."/>
            <person name="Liyanage D."/>
            <person name="Lorensuhewa L."/>
            <person name="Robinson T."/>
            <person name="Song A."/>
            <person name="Song B.-B."/>
            <person name="Dinh H."/>
            <person name="Thornton R."/>
            <person name="Coyle M."/>
            <person name="Francisco L."/>
            <person name="Jackson L."/>
            <person name="Javaid M."/>
            <person name="Korchina V."/>
            <person name="Kovar C."/>
            <person name="Mata R."/>
            <person name="Mathew T."/>
            <person name="Ngo R."/>
            <person name="Nguyen L."/>
            <person name="Nguyen N."/>
            <person name="Okwuonu G."/>
            <person name="Ongeri F."/>
            <person name="Pham C."/>
            <person name="Simmons D."/>
            <person name="Wilczek-Boney K."/>
            <person name="Hale W."/>
            <person name="Jakkamsetti A."/>
            <person name="Pham P."/>
            <person name="Ruth R."/>
            <person name="San Lucas F."/>
            <person name="Warren J."/>
            <person name="Zhang J."/>
            <person name="Zhao Z."/>
            <person name="Zhou C."/>
            <person name="Zhu D."/>
            <person name="Lee S."/>
            <person name="Bess C."/>
            <person name="Blankenburg K."/>
            <person name="Forbes L."/>
            <person name="Fu Q."/>
            <person name="Gubbala S."/>
            <person name="Hirani K."/>
            <person name="Jayaseelan J.C."/>
            <person name="Lara F."/>
            <person name="Munidasa M."/>
            <person name="Palculict T."/>
            <person name="Patil S."/>
            <person name="Pu L.-L."/>
            <person name="Saada N."/>
            <person name="Tang L."/>
            <person name="Weissenberger G."/>
            <person name="Zhu Y."/>
            <person name="Hemphill L."/>
            <person name="Shang Y."/>
            <person name="Youmans B."/>
            <person name="Ayvaz T."/>
            <person name="Ross M."/>
            <person name="Santibanez J."/>
            <person name="Aqrawi P."/>
            <person name="Gross S."/>
            <person name="Joshi V."/>
            <person name="Fowler G."/>
            <person name="Nazareth L."/>
            <person name="Reid J."/>
            <person name="Worley K."/>
            <person name="Petrosino J."/>
            <person name="Highlander S."/>
            <person name="Gibbs R."/>
        </authorList>
    </citation>
    <scope>NUCLEOTIDE SEQUENCE [LARGE SCALE GENOMIC DNA]</scope>
    <source>
        <strain evidence="9">ATCC 19414</strain>
    </source>
</reference>
<keyword evidence="5 7" id="KW-1133">Transmembrane helix</keyword>
<dbReference type="InterPro" id="IPR017475">
    <property type="entry name" value="EPS_sugar_tfrase"/>
</dbReference>
<dbReference type="GO" id="GO:0016020">
    <property type="term" value="C:membrane"/>
    <property type="evidence" value="ECO:0007669"/>
    <property type="project" value="UniProtKB-SubCell"/>
</dbReference>
<dbReference type="EMBL" id="ACLK02000003">
    <property type="protein sequence ID" value="EFY08168.1"/>
    <property type="molecule type" value="Genomic_DNA"/>
</dbReference>
<evidence type="ECO:0000259" key="8">
    <source>
        <dbReference type="Pfam" id="PF02397"/>
    </source>
</evidence>
<sequence length="222" mass="25665">MRMENMINNNSDANENKKLMEKYQEFKKKHPYVYLKRFFDLILTLLFSPIIIIIVVIFAIIVKVDSKGPAFYTQQRVGQAGKEFKIYKLRSMRVDAEVNTGAVWAEKNDPRITKVGRFIRKVRIDELPQFLNVLIGEMSIIGPRPERKDLTDQFETEIPGFKERLLVKPGITGWAQVNGGYDITPAEKLVFDREYLNAFSFKQDIVIIFKTIRVVLTGSGAR</sequence>
<dbReference type="EC" id="2.4.1.-" evidence="9"/>
<feature type="transmembrane region" description="Helical" evidence="7">
    <location>
        <begin position="38"/>
        <end position="62"/>
    </location>
</feature>
<gene>
    <name evidence="9" type="primary">cpsE</name>
    <name evidence="9" type="ORF">HMPREF0357_11321</name>
</gene>
<comment type="caution">
    <text evidence="9">The sequence shown here is derived from an EMBL/GenBank/DDBJ whole genome shotgun (WGS) entry which is preliminary data.</text>
</comment>
<dbReference type="InterPro" id="IPR003362">
    <property type="entry name" value="Bact_transf"/>
</dbReference>
<name>E7FXE4_ERYRH</name>
<dbReference type="PANTHER" id="PTHR30576">
    <property type="entry name" value="COLANIC BIOSYNTHESIS UDP-GLUCOSE LIPID CARRIER TRANSFERASE"/>
    <property type="match status" value="1"/>
</dbReference>
<evidence type="ECO:0000313" key="10">
    <source>
        <dbReference type="Proteomes" id="UP000003028"/>
    </source>
</evidence>
<dbReference type="GO" id="GO:0016780">
    <property type="term" value="F:phosphotransferase activity, for other substituted phosphate groups"/>
    <property type="evidence" value="ECO:0007669"/>
    <property type="project" value="TreeGrafter"/>
</dbReference>
<evidence type="ECO:0000256" key="3">
    <source>
        <dbReference type="ARBA" id="ARBA00022679"/>
    </source>
</evidence>
<dbReference type="Proteomes" id="UP000003028">
    <property type="component" value="Unassembled WGS sequence"/>
</dbReference>
<dbReference type="NCBIfam" id="TIGR03025">
    <property type="entry name" value="EPS_sugtrans"/>
    <property type="match status" value="1"/>
</dbReference>
<evidence type="ECO:0000256" key="5">
    <source>
        <dbReference type="ARBA" id="ARBA00022989"/>
    </source>
</evidence>
<dbReference type="STRING" id="1648.A2I91_07475"/>
<dbReference type="Pfam" id="PF02397">
    <property type="entry name" value="Bac_transf"/>
    <property type="match status" value="1"/>
</dbReference>
<keyword evidence="10" id="KW-1185">Reference proteome</keyword>
<protein>
    <submittedName>
        <fullName evidence="9">Bacterial sugar transferase</fullName>
        <ecNumber evidence="9">2.4.1.-</ecNumber>
    </submittedName>
</protein>
<evidence type="ECO:0000256" key="4">
    <source>
        <dbReference type="ARBA" id="ARBA00022692"/>
    </source>
</evidence>
<evidence type="ECO:0000256" key="7">
    <source>
        <dbReference type="SAM" id="Phobius"/>
    </source>
</evidence>
<evidence type="ECO:0000256" key="2">
    <source>
        <dbReference type="ARBA" id="ARBA00006464"/>
    </source>
</evidence>
<proteinExistence type="inferred from homology"/>
<accession>E7FXE4</accession>
<keyword evidence="9" id="KW-0328">Glycosyltransferase</keyword>
<dbReference type="RefSeq" id="WP_003775435.1">
    <property type="nucleotide sequence ID" value="NZ_ACLK02000003.1"/>
</dbReference>
<evidence type="ECO:0000256" key="1">
    <source>
        <dbReference type="ARBA" id="ARBA00004141"/>
    </source>
</evidence>
<dbReference type="AlphaFoldDB" id="E7FXE4"/>
<keyword evidence="6 7" id="KW-0472">Membrane</keyword>
<comment type="similarity">
    <text evidence="2">Belongs to the bacterial sugar transferase family.</text>
</comment>
<evidence type="ECO:0000256" key="6">
    <source>
        <dbReference type="ARBA" id="ARBA00023136"/>
    </source>
</evidence>
<feature type="domain" description="Bacterial sugar transferase" evidence="8">
    <location>
        <begin position="36"/>
        <end position="216"/>
    </location>
</feature>
<dbReference type="PANTHER" id="PTHR30576:SF0">
    <property type="entry name" value="UNDECAPRENYL-PHOSPHATE N-ACETYLGALACTOSAMINYL 1-PHOSPHATE TRANSFERASE-RELATED"/>
    <property type="match status" value="1"/>
</dbReference>
<dbReference type="GO" id="GO:0016757">
    <property type="term" value="F:glycosyltransferase activity"/>
    <property type="evidence" value="ECO:0007669"/>
    <property type="project" value="UniProtKB-KW"/>
</dbReference>